<keyword evidence="2" id="KW-0732">Signal</keyword>
<dbReference type="InterPro" id="IPR007038">
    <property type="entry name" value="HupE_UreJ"/>
</dbReference>
<feature type="transmembrane region" description="Helical" evidence="1">
    <location>
        <begin position="39"/>
        <end position="59"/>
    </location>
</feature>
<dbReference type="Pfam" id="PF04955">
    <property type="entry name" value="HupE_UreJ"/>
    <property type="match status" value="1"/>
</dbReference>
<feature type="transmembrane region" description="Helical" evidence="1">
    <location>
        <begin position="91"/>
        <end position="108"/>
    </location>
</feature>
<organism evidence="3 4">
    <name type="scientific">Halopseudomonas salegens</name>
    <dbReference type="NCBI Taxonomy" id="1434072"/>
    <lineage>
        <taxon>Bacteria</taxon>
        <taxon>Pseudomonadati</taxon>
        <taxon>Pseudomonadota</taxon>
        <taxon>Gammaproteobacteria</taxon>
        <taxon>Pseudomonadales</taxon>
        <taxon>Pseudomonadaceae</taxon>
        <taxon>Halopseudomonas</taxon>
    </lineage>
</organism>
<name>A0A1H2FE29_9GAMM</name>
<reference evidence="4" key="1">
    <citation type="submission" date="2016-10" db="EMBL/GenBank/DDBJ databases">
        <authorList>
            <person name="Varghese N."/>
            <person name="Submissions S."/>
        </authorList>
    </citation>
    <scope>NUCLEOTIDE SEQUENCE [LARGE SCALE GENOMIC DNA]</scope>
    <source>
        <strain evidence="4">CECT 8338</strain>
    </source>
</reference>
<keyword evidence="1" id="KW-0812">Transmembrane</keyword>
<feature type="transmembrane region" description="Helical" evidence="1">
    <location>
        <begin position="144"/>
        <end position="168"/>
    </location>
</feature>
<dbReference type="EMBL" id="LT629787">
    <property type="protein sequence ID" value="SDU05218.1"/>
    <property type="molecule type" value="Genomic_DNA"/>
</dbReference>
<keyword evidence="1" id="KW-1133">Transmembrane helix</keyword>
<evidence type="ECO:0000313" key="4">
    <source>
        <dbReference type="Proteomes" id="UP000243924"/>
    </source>
</evidence>
<dbReference type="Proteomes" id="UP000243924">
    <property type="component" value="Chromosome I"/>
</dbReference>
<feature type="transmembrane region" description="Helical" evidence="1">
    <location>
        <begin position="66"/>
        <end position="85"/>
    </location>
</feature>
<feature type="signal peptide" evidence="2">
    <location>
        <begin position="1"/>
        <end position="23"/>
    </location>
</feature>
<keyword evidence="1" id="KW-0472">Membrane</keyword>
<accession>A0A1H2FE29</accession>
<dbReference type="AlphaFoldDB" id="A0A1H2FE29"/>
<feature type="chain" id="PRO_5009273892" evidence="2">
    <location>
        <begin position="24"/>
        <end position="195"/>
    </location>
</feature>
<dbReference type="PIRSF" id="PIRSF016919">
    <property type="entry name" value="HupE_UreJ"/>
    <property type="match status" value="1"/>
</dbReference>
<evidence type="ECO:0000256" key="1">
    <source>
        <dbReference type="SAM" id="Phobius"/>
    </source>
</evidence>
<dbReference type="RefSeq" id="WP_092385571.1">
    <property type="nucleotide sequence ID" value="NZ_LT629787.1"/>
</dbReference>
<feature type="transmembrane region" description="Helical" evidence="1">
    <location>
        <begin position="175"/>
        <end position="194"/>
    </location>
</feature>
<proteinExistence type="predicted"/>
<gene>
    <name evidence="3" type="ORF">SAMN05216210_1464</name>
</gene>
<feature type="transmembrane region" description="Helical" evidence="1">
    <location>
        <begin position="115"/>
        <end position="132"/>
    </location>
</feature>
<keyword evidence="4" id="KW-1185">Reference proteome</keyword>
<evidence type="ECO:0000256" key="2">
    <source>
        <dbReference type="SAM" id="SignalP"/>
    </source>
</evidence>
<dbReference type="OrthoDB" id="9808192at2"/>
<evidence type="ECO:0000313" key="3">
    <source>
        <dbReference type="EMBL" id="SDU05218.1"/>
    </source>
</evidence>
<dbReference type="STRING" id="1434072.SAMN05216210_1464"/>
<protein>
    <submittedName>
        <fullName evidence="3">Urease accessory protein</fullName>
    </submittedName>
</protein>
<sequence length="195" mass="20085">MQFYSRRLPLLVGALTIPTLAHAHPGHESMDGLLSGLGHPLFGLDHLLAMLAVGLWGAQLGGRARWLLPLLFVGVMLAGGALAMVGVSVPAVEPGIIASVVVLGLFLLWARQVPLLVSGALVSTFALFHGVAHGTEMPLQASAMTYALGFVVATAGLHLVGLLAGGWLQRQSWSLVPRVMGALIGLVGLGLAVAG</sequence>